<gene>
    <name evidence="1" type="ORF">ACFOPQ_04355</name>
</gene>
<dbReference type="Gene3D" id="1.25.40.10">
    <property type="entry name" value="Tetratricopeptide repeat domain"/>
    <property type="match status" value="1"/>
</dbReference>
<protein>
    <submittedName>
        <fullName evidence="1">Tetratricopeptide repeat protein</fullName>
    </submittedName>
</protein>
<dbReference type="RefSeq" id="WP_380076147.1">
    <property type="nucleotide sequence ID" value="NZ_JBHRZF010000042.1"/>
</dbReference>
<comment type="caution">
    <text evidence="1">The sequence shown here is derived from an EMBL/GenBank/DDBJ whole genome shotgun (WGS) entry which is preliminary data.</text>
</comment>
<dbReference type="InterPro" id="IPR011990">
    <property type="entry name" value="TPR-like_helical_dom_sf"/>
</dbReference>
<accession>A0ABV8A3M6</accession>
<keyword evidence="2" id="KW-1185">Reference proteome</keyword>
<name>A0ABV8A3M6_9DEIO</name>
<evidence type="ECO:0000313" key="1">
    <source>
        <dbReference type="EMBL" id="MFC3859995.1"/>
    </source>
</evidence>
<reference evidence="2" key="1">
    <citation type="journal article" date="2019" name="Int. J. Syst. Evol. Microbiol.">
        <title>The Global Catalogue of Microorganisms (GCM) 10K type strain sequencing project: providing services to taxonomists for standard genome sequencing and annotation.</title>
        <authorList>
            <consortium name="The Broad Institute Genomics Platform"/>
            <consortium name="The Broad Institute Genome Sequencing Center for Infectious Disease"/>
            <person name="Wu L."/>
            <person name="Ma J."/>
        </authorList>
    </citation>
    <scope>NUCLEOTIDE SEQUENCE [LARGE SCALE GENOMIC DNA]</scope>
    <source>
        <strain evidence="2">CCTCC AB 2013263</strain>
    </source>
</reference>
<proteinExistence type="predicted"/>
<sequence length="211" mass="24201">MNSIELAWDAFTQEEYGKAEILFDRLLAEEESRELTRQAQFGLGYVYAFTNRFQQAQMLFEELREDAKKRGAWREEHRALHQVGMVQRMAGEWEQAQLTFAEEADLIRQSGRPHLEMAVNAYEQGIVALHLNDDETAHQWLQISLEEAKQTDDRVAVGCAYRGLGDFLEKKGRIDEAIQAWHSAIQGFADANEVKAVTEVQERLARQSAAK</sequence>
<dbReference type="SUPFAM" id="SSF48452">
    <property type="entry name" value="TPR-like"/>
    <property type="match status" value="1"/>
</dbReference>
<evidence type="ECO:0000313" key="2">
    <source>
        <dbReference type="Proteomes" id="UP001595748"/>
    </source>
</evidence>
<dbReference type="Proteomes" id="UP001595748">
    <property type="component" value="Unassembled WGS sequence"/>
</dbReference>
<organism evidence="1 2">
    <name type="scientific">Deinococcus antarcticus</name>
    <dbReference type="NCBI Taxonomy" id="1298767"/>
    <lineage>
        <taxon>Bacteria</taxon>
        <taxon>Thermotogati</taxon>
        <taxon>Deinococcota</taxon>
        <taxon>Deinococci</taxon>
        <taxon>Deinococcales</taxon>
        <taxon>Deinococcaceae</taxon>
        <taxon>Deinococcus</taxon>
    </lineage>
</organism>
<dbReference type="EMBL" id="JBHRZF010000042">
    <property type="protein sequence ID" value="MFC3859995.1"/>
    <property type="molecule type" value="Genomic_DNA"/>
</dbReference>